<feature type="signal peptide" evidence="1">
    <location>
        <begin position="1"/>
        <end position="22"/>
    </location>
</feature>
<accession>A0A4U6X055</accession>
<dbReference type="Proteomes" id="UP000310108">
    <property type="component" value="Unassembled WGS sequence"/>
</dbReference>
<dbReference type="EMBL" id="PJEX01000744">
    <property type="protein sequence ID" value="TKW48748.1"/>
    <property type="molecule type" value="Genomic_DNA"/>
</dbReference>
<proteinExistence type="predicted"/>
<reference evidence="2 3" key="1">
    <citation type="journal article" date="2019" name="PLoS ONE">
        <title>Comparative genome analysis indicates high evolutionary potential of pathogenicity genes in Colletotrichum tanaceti.</title>
        <authorList>
            <person name="Lelwala R.V."/>
            <person name="Korhonen P.K."/>
            <person name="Young N.D."/>
            <person name="Scott J.B."/>
            <person name="Ades P.A."/>
            <person name="Gasser R.B."/>
            <person name="Taylor P.W.J."/>
        </authorList>
    </citation>
    <scope>NUCLEOTIDE SEQUENCE [LARGE SCALE GENOMIC DNA]</scope>
    <source>
        <strain evidence="2">BRIP57314</strain>
    </source>
</reference>
<dbReference type="OrthoDB" id="1045822at2759"/>
<keyword evidence="1" id="KW-0732">Signal</keyword>
<evidence type="ECO:0000313" key="3">
    <source>
        <dbReference type="Proteomes" id="UP000310108"/>
    </source>
</evidence>
<feature type="chain" id="PRO_5020278745" evidence="1">
    <location>
        <begin position="23"/>
        <end position="193"/>
    </location>
</feature>
<keyword evidence="3" id="KW-1185">Reference proteome</keyword>
<gene>
    <name evidence="2" type="ORF">CTA1_12524</name>
</gene>
<dbReference type="AlphaFoldDB" id="A0A4U6X055"/>
<protein>
    <submittedName>
        <fullName evidence="2">Uncharacterized protein</fullName>
    </submittedName>
</protein>
<sequence>TAAIALATLRALTFSLQQDGAAQEAQPQNALDADGDGPTEIIGIMVYANVAPPANCAVWAPFYLAFGRSGSNSPPKVFGQTSHRIEDPSMEGYSHVNGDCIVMMGVTYLTGFGWMYCWCETMTRNFADDFLSLSTQTRDCHAQAFSDPPAVRYQGKRREGLLCLRLSSTKEKCSLVKRRFPSCKGTESNPRWK</sequence>
<name>A0A4U6X055_9PEZI</name>
<comment type="caution">
    <text evidence="2">The sequence shown here is derived from an EMBL/GenBank/DDBJ whole genome shotgun (WGS) entry which is preliminary data.</text>
</comment>
<feature type="non-terminal residue" evidence="2">
    <location>
        <position position="1"/>
    </location>
</feature>
<evidence type="ECO:0000313" key="2">
    <source>
        <dbReference type="EMBL" id="TKW48748.1"/>
    </source>
</evidence>
<evidence type="ECO:0000256" key="1">
    <source>
        <dbReference type="SAM" id="SignalP"/>
    </source>
</evidence>
<organism evidence="2 3">
    <name type="scientific">Colletotrichum tanaceti</name>
    <dbReference type="NCBI Taxonomy" id="1306861"/>
    <lineage>
        <taxon>Eukaryota</taxon>
        <taxon>Fungi</taxon>
        <taxon>Dikarya</taxon>
        <taxon>Ascomycota</taxon>
        <taxon>Pezizomycotina</taxon>
        <taxon>Sordariomycetes</taxon>
        <taxon>Hypocreomycetidae</taxon>
        <taxon>Glomerellales</taxon>
        <taxon>Glomerellaceae</taxon>
        <taxon>Colletotrichum</taxon>
        <taxon>Colletotrichum destructivum species complex</taxon>
    </lineage>
</organism>